<name>A0AAV2Q869_MEGNR</name>
<dbReference type="GO" id="GO:0008270">
    <property type="term" value="F:zinc ion binding"/>
    <property type="evidence" value="ECO:0007669"/>
    <property type="project" value="UniProtKB-KW"/>
</dbReference>
<evidence type="ECO:0000259" key="3">
    <source>
        <dbReference type="PROSITE" id="PS50157"/>
    </source>
</evidence>
<comment type="caution">
    <text evidence="4">The sequence shown here is derived from an EMBL/GenBank/DDBJ whole genome shotgun (WGS) entry which is preliminary data.</text>
</comment>
<feature type="region of interest" description="Disordered" evidence="2">
    <location>
        <begin position="92"/>
        <end position="120"/>
    </location>
</feature>
<evidence type="ECO:0000256" key="1">
    <source>
        <dbReference type="PROSITE-ProRule" id="PRU00042"/>
    </source>
</evidence>
<sequence>SKMESCVKNEVTDLIPTEMVTIKQEKEDDYEAMVLIEHGNEVHNFTEDCKVTIQNDWQEIEQDPLSTNTEYSISADDMVIRENTVQEVLVKSEPVVEDNQSSDESGNGNNEEGGIFNSLPQDPKIEKFFKMWKILYSELHEQEQKNIYQENKGNIKNTMEKMRILNAERKLKSQESGQQNAKKHHSLDHNGLMQQSDALPQIHQSHLGPLPPILRSNEQLPTPYITESENSNKLTSTQDKKKLKSPTERKWGSRANQSAEAREKERERNRKPFLCVQCGERFIRKDFMLKHFQSHQENATGSSGDDSQPGSQALGYNGDNGWGRTWWSTSLAAKKNYKHHTSKCAGSHERKIQLDTNIVMGENTVEEANQNYERIGSDNNEDSGDDSLQQDAKTNKYLKMWKVLYSEVEVQEQRNIYQENNCSVRHTMEKIRLLNEERLRKKYPVIQAKIHANRKKRRHTLKKRKEVKAPYSINTG</sequence>
<feature type="compositionally biased region" description="Basic residues" evidence="2">
    <location>
        <begin position="457"/>
        <end position="466"/>
    </location>
</feature>
<dbReference type="EMBL" id="CAXKWB010004526">
    <property type="protein sequence ID" value="CAL4073989.1"/>
    <property type="molecule type" value="Genomic_DNA"/>
</dbReference>
<feature type="non-terminal residue" evidence="4">
    <location>
        <position position="1"/>
    </location>
</feature>
<gene>
    <name evidence="4" type="ORF">MNOR_LOCUS9377</name>
</gene>
<feature type="region of interest" description="Disordered" evidence="2">
    <location>
        <begin position="457"/>
        <end position="476"/>
    </location>
</feature>
<evidence type="ECO:0000313" key="5">
    <source>
        <dbReference type="Proteomes" id="UP001497623"/>
    </source>
</evidence>
<dbReference type="PROSITE" id="PS50157">
    <property type="entry name" value="ZINC_FINGER_C2H2_2"/>
    <property type="match status" value="1"/>
</dbReference>
<feature type="region of interest" description="Disordered" evidence="2">
    <location>
        <begin position="295"/>
        <end position="317"/>
    </location>
</feature>
<evidence type="ECO:0000313" key="4">
    <source>
        <dbReference type="EMBL" id="CAL4073989.1"/>
    </source>
</evidence>
<feature type="compositionally biased region" description="Polar residues" evidence="2">
    <location>
        <begin position="223"/>
        <end position="237"/>
    </location>
</feature>
<protein>
    <recommendedName>
        <fullName evidence="3">C2H2-type domain-containing protein</fullName>
    </recommendedName>
</protein>
<feature type="domain" description="C2H2-type" evidence="3">
    <location>
        <begin position="273"/>
        <end position="300"/>
    </location>
</feature>
<keyword evidence="1" id="KW-0863">Zinc-finger</keyword>
<dbReference type="InterPro" id="IPR036236">
    <property type="entry name" value="Znf_C2H2_sf"/>
</dbReference>
<dbReference type="AlphaFoldDB" id="A0AAV2Q869"/>
<dbReference type="SUPFAM" id="SSF57667">
    <property type="entry name" value="beta-beta-alpha zinc fingers"/>
    <property type="match status" value="1"/>
</dbReference>
<keyword evidence="1" id="KW-0479">Metal-binding</keyword>
<feature type="compositionally biased region" description="Low complexity" evidence="2">
    <location>
        <begin position="301"/>
        <end position="312"/>
    </location>
</feature>
<evidence type="ECO:0000256" key="2">
    <source>
        <dbReference type="SAM" id="MobiDB-lite"/>
    </source>
</evidence>
<reference evidence="4 5" key="1">
    <citation type="submission" date="2024-05" db="EMBL/GenBank/DDBJ databases">
        <authorList>
            <person name="Wallberg A."/>
        </authorList>
    </citation>
    <scope>NUCLEOTIDE SEQUENCE [LARGE SCALE GENOMIC DNA]</scope>
</reference>
<organism evidence="4 5">
    <name type="scientific">Meganyctiphanes norvegica</name>
    <name type="common">Northern krill</name>
    <name type="synonym">Thysanopoda norvegica</name>
    <dbReference type="NCBI Taxonomy" id="48144"/>
    <lineage>
        <taxon>Eukaryota</taxon>
        <taxon>Metazoa</taxon>
        <taxon>Ecdysozoa</taxon>
        <taxon>Arthropoda</taxon>
        <taxon>Crustacea</taxon>
        <taxon>Multicrustacea</taxon>
        <taxon>Malacostraca</taxon>
        <taxon>Eumalacostraca</taxon>
        <taxon>Eucarida</taxon>
        <taxon>Euphausiacea</taxon>
        <taxon>Euphausiidae</taxon>
        <taxon>Meganyctiphanes</taxon>
    </lineage>
</organism>
<dbReference type="PROSITE" id="PS00028">
    <property type="entry name" value="ZINC_FINGER_C2H2_1"/>
    <property type="match status" value="1"/>
</dbReference>
<dbReference type="Proteomes" id="UP001497623">
    <property type="component" value="Unassembled WGS sequence"/>
</dbReference>
<accession>A0AAV2Q869</accession>
<keyword evidence="5" id="KW-1185">Reference proteome</keyword>
<proteinExistence type="predicted"/>
<feature type="compositionally biased region" description="Low complexity" evidence="2">
    <location>
        <begin position="102"/>
        <end position="114"/>
    </location>
</feature>
<feature type="region of interest" description="Disordered" evidence="2">
    <location>
        <begin position="223"/>
        <end position="268"/>
    </location>
</feature>
<dbReference type="InterPro" id="IPR013087">
    <property type="entry name" value="Znf_C2H2_type"/>
</dbReference>
<keyword evidence="1" id="KW-0862">Zinc</keyword>